<dbReference type="EMBL" id="BMIQ01000004">
    <property type="protein sequence ID" value="GGE09303.1"/>
    <property type="molecule type" value="Genomic_DNA"/>
</dbReference>
<protein>
    <recommendedName>
        <fullName evidence="4">DUF2256 domain-containing protein</fullName>
    </recommendedName>
</protein>
<accession>A0A916ZQL4</accession>
<feature type="compositionally biased region" description="Basic and acidic residues" evidence="1">
    <location>
        <begin position="59"/>
        <end position="75"/>
    </location>
</feature>
<sequence length="85" mass="9896">MKMRRKSDLPEKPCRQCGRPMVWRKAWAKTWDEVAYCSDRCRAEAAKDRSARRRNAVRPGDDPAGPREAATDDRTRPRRSVPILE</sequence>
<gene>
    <name evidence="2" type="ORF">GCM10011390_30490</name>
</gene>
<dbReference type="InterPro" id="IPR017136">
    <property type="entry name" value="UCP037205"/>
</dbReference>
<reference evidence="2" key="1">
    <citation type="journal article" date="2014" name="Int. J. Syst. Evol. Microbiol.">
        <title>Complete genome sequence of Corynebacterium casei LMG S-19264T (=DSM 44701T), isolated from a smear-ripened cheese.</title>
        <authorList>
            <consortium name="US DOE Joint Genome Institute (JGI-PGF)"/>
            <person name="Walter F."/>
            <person name="Albersmeier A."/>
            <person name="Kalinowski J."/>
            <person name="Ruckert C."/>
        </authorList>
    </citation>
    <scope>NUCLEOTIDE SEQUENCE</scope>
    <source>
        <strain evidence="2">CGMCC 1.15367</strain>
    </source>
</reference>
<evidence type="ECO:0000256" key="1">
    <source>
        <dbReference type="SAM" id="MobiDB-lite"/>
    </source>
</evidence>
<dbReference type="PANTHER" id="PTHR37463:SF1">
    <property type="entry name" value="DUF2256 DOMAIN-CONTAINING PROTEIN"/>
    <property type="match status" value="1"/>
</dbReference>
<reference evidence="2" key="2">
    <citation type="submission" date="2020-09" db="EMBL/GenBank/DDBJ databases">
        <authorList>
            <person name="Sun Q."/>
            <person name="Zhou Y."/>
        </authorList>
    </citation>
    <scope>NUCLEOTIDE SEQUENCE</scope>
    <source>
        <strain evidence="2">CGMCC 1.15367</strain>
    </source>
</reference>
<keyword evidence="3" id="KW-1185">Reference proteome</keyword>
<dbReference type="Pfam" id="PF10013">
    <property type="entry name" value="DUF2256"/>
    <property type="match status" value="1"/>
</dbReference>
<comment type="caution">
    <text evidence="2">The sequence shown here is derived from an EMBL/GenBank/DDBJ whole genome shotgun (WGS) entry which is preliminary data.</text>
</comment>
<dbReference type="Proteomes" id="UP000644699">
    <property type="component" value="Unassembled WGS sequence"/>
</dbReference>
<evidence type="ECO:0000313" key="3">
    <source>
        <dbReference type="Proteomes" id="UP000644699"/>
    </source>
</evidence>
<evidence type="ECO:0000313" key="2">
    <source>
        <dbReference type="EMBL" id="GGE09303.1"/>
    </source>
</evidence>
<proteinExistence type="predicted"/>
<feature type="region of interest" description="Disordered" evidence="1">
    <location>
        <begin position="45"/>
        <end position="85"/>
    </location>
</feature>
<dbReference type="PANTHER" id="PTHR37463">
    <property type="entry name" value="GSL3115 PROTEIN"/>
    <property type="match status" value="1"/>
</dbReference>
<evidence type="ECO:0008006" key="4">
    <source>
        <dbReference type="Google" id="ProtNLM"/>
    </source>
</evidence>
<organism evidence="2 3">
    <name type="scientific">Aureimonas endophytica</name>
    <dbReference type="NCBI Taxonomy" id="2027858"/>
    <lineage>
        <taxon>Bacteria</taxon>
        <taxon>Pseudomonadati</taxon>
        <taxon>Pseudomonadota</taxon>
        <taxon>Alphaproteobacteria</taxon>
        <taxon>Hyphomicrobiales</taxon>
        <taxon>Aurantimonadaceae</taxon>
        <taxon>Aureimonas</taxon>
    </lineage>
</organism>
<name>A0A916ZQL4_9HYPH</name>
<dbReference type="AlphaFoldDB" id="A0A916ZQL4"/>